<dbReference type="SUPFAM" id="SSF51556">
    <property type="entry name" value="Metallo-dependent hydrolases"/>
    <property type="match status" value="1"/>
</dbReference>
<dbReference type="PROSITE" id="PS01137">
    <property type="entry name" value="TATD_1"/>
    <property type="match status" value="1"/>
</dbReference>
<dbReference type="AlphaFoldDB" id="A0AAF0Y9R2"/>
<dbReference type="InterPro" id="IPR018228">
    <property type="entry name" value="DNase_TatD-rel_CS"/>
</dbReference>
<dbReference type="NCBIfam" id="TIGR03178">
    <property type="entry name" value="allantoinase"/>
    <property type="match status" value="1"/>
</dbReference>
<comment type="cofactor">
    <cofactor evidence="1">
        <name>Zn(2+)</name>
        <dbReference type="ChEBI" id="CHEBI:29105"/>
    </cofactor>
</comment>
<name>A0AAF0Y9R2_9TREE</name>
<dbReference type="InterPro" id="IPR002195">
    <property type="entry name" value="Dihydroorotase_CS"/>
</dbReference>
<evidence type="ECO:0000259" key="9">
    <source>
        <dbReference type="Pfam" id="PF01979"/>
    </source>
</evidence>
<evidence type="ECO:0000256" key="4">
    <source>
        <dbReference type="ARBA" id="ARBA00011881"/>
    </source>
</evidence>
<dbReference type="GO" id="GO:0005737">
    <property type="term" value="C:cytoplasm"/>
    <property type="evidence" value="ECO:0007669"/>
    <property type="project" value="TreeGrafter"/>
</dbReference>
<dbReference type="PANTHER" id="PTHR43668:SF2">
    <property type="entry name" value="ALLANTOINASE"/>
    <property type="match status" value="1"/>
</dbReference>
<dbReference type="RefSeq" id="XP_062628805.1">
    <property type="nucleotide sequence ID" value="XM_062772821.1"/>
</dbReference>
<dbReference type="SUPFAM" id="SSF51338">
    <property type="entry name" value="Composite domain of metallo-dependent hydrolases"/>
    <property type="match status" value="1"/>
</dbReference>
<dbReference type="Gene3D" id="3.20.20.140">
    <property type="entry name" value="Metal-dependent hydrolases"/>
    <property type="match status" value="1"/>
</dbReference>
<evidence type="ECO:0000256" key="2">
    <source>
        <dbReference type="ARBA" id="ARBA00004968"/>
    </source>
</evidence>
<evidence type="ECO:0000256" key="5">
    <source>
        <dbReference type="ARBA" id="ARBA00012863"/>
    </source>
</evidence>
<dbReference type="InterPro" id="IPR017593">
    <property type="entry name" value="Allantoinase"/>
</dbReference>
<dbReference type="PROSITE" id="PS00482">
    <property type="entry name" value="DIHYDROOROTASE_1"/>
    <property type="match status" value="1"/>
</dbReference>
<dbReference type="Pfam" id="PF01979">
    <property type="entry name" value="Amidohydro_1"/>
    <property type="match status" value="1"/>
</dbReference>
<dbReference type="GO" id="GO:0050897">
    <property type="term" value="F:cobalt ion binding"/>
    <property type="evidence" value="ECO:0007669"/>
    <property type="project" value="InterPro"/>
</dbReference>
<accession>A0AAF0Y9R2</accession>
<dbReference type="InterPro" id="IPR032466">
    <property type="entry name" value="Metal_Hydrolase"/>
</dbReference>
<dbReference type="InterPro" id="IPR050138">
    <property type="entry name" value="DHOase/Allantoinase_Hydrolase"/>
</dbReference>
<dbReference type="InterPro" id="IPR006680">
    <property type="entry name" value="Amidohydro-rel"/>
</dbReference>
<keyword evidence="7" id="KW-0378">Hydrolase</keyword>
<protein>
    <recommendedName>
        <fullName evidence="5">allantoinase</fullName>
        <ecNumber evidence="5">3.5.2.5</ecNumber>
    </recommendedName>
</protein>
<dbReference type="GO" id="GO:0000256">
    <property type="term" value="P:allantoin catabolic process"/>
    <property type="evidence" value="ECO:0007669"/>
    <property type="project" value="InterPro"/>
</dbReference>
<dbReference type="PANTHER" id="PTHR43668">
    <property type="entry name" value="ALLANTOINASE"/>
    <property type="match status" value="1"/>
</dbReference>
<evidence type="ECO:0000313" key="11">
    <source>
        <dbReference type="Proteomes" id="UP000827549"/>
    </source>
</evidence>
<dbReference type="EMBL" id="CP086717">
    <property type="protein sequence ID" value="WOO82773.1"/>
    <property type="molecule type" value="Genomic_DNA"/>
</dbReference>
<evidence type="ECO:0000313" key="10">
    <source>
        <dbReference type="EMBL" id="WOO82773.1"/>
    </source>
</evidence>
<dbReference type="GO" id="GO:0008270">
    <property type="term" value="F:zinc ion binding"/>
    <property type="evidence" value="ECO:0007669"/>
    <property type="project" value="InterPro"/>
</dbReference>
<evidence type="ECO:0000256" key="7">
    <source>
        <dbReference type="ARBA" id="ARBA00022801"/>
    </source>
</evidence>
<dbReference type="GeneID" id="87809484"/>
<feature type="domain" description="Amidohydrolase-related" evidence="9">
    <location>
        <begin position="52"/>
        <end position="433"/>
    </location>
</feature>
<keyword evidence="11" id="KW-1185">Reference proteome</keyword>
<gene>
    <name evidence="10" type="primary">DAL1</name>
    <name evidence="10" type="ORF">LOC62_04G006259</name>
</gene>
<reference evidence="10" key="1">
    <citation type="submission" date="2023-10" db="EMBL/GenBank/DDBJ databases">
        <authorList>
            <person name="Noh H."/>
        </authorList>
    </citation>
    <scope>NUCLEOTIDE SEQUENCE</scope>
    <source>
        <strain evidence="10">DUCC4014</strain>
    </source>
</reference>
<organism evidence="10 11">
    <name type="scientific">Vanrija pseudolonga</name>
    <dbReference type="NCBI Taxonomy" id="143232"/>
    <lineage>
        <taxon>Eukaryota</taxon>
        <taxon>Fungi</taxon>
        <taxon>Dikarya</taxon>
        <taxon>Basidiomycota</taxon>
        <taxon>Agaricomycotina</taxon>
        <taxon>Tremellomycetes</taxon>
        <taxon>Trichosporonales</taxon>
        <taxon>Trichosporonaceae</taxon>
        <taxon>Vanrija</taxon>
    </lineage>
</organism>
<dbReference type="FunFam" id="3.20.20.140:FF:000181">
    <property type="entry name" value="Allantoinase"/>
    <property type="match status" value="1"/>
</dbReference>
<dbReference type="InterPro" id="IPR011059">
    <property type="entry name" value="Metal-dep_hydrolase_composite"/>
</dbReference>
<dbReference type="Proteomes" id="UP000827549">
    <property type="component" value="Chromosome 4"/>
</dbReference>
<dbReference type="EC" id="3.5.2.5" evidence="5"/>
<sequence length="452" mass="47244">MSYTIVAHQAVLPGHEQPVGATITVAGGKIASVVEGVSSSVPNAVVIPAGRVLLPGLIDSHVHLNQPGRTAWEGFASGTAAAVAGGVTTLIDMPLNSIPPTTTVANLGEKRAAALSTGIRTDVGFWGGIIPGNAGDLKPLLEAGAKGFKCFLIESGVDEFPCVDGLDLITACDALEGTNALVMFHAELDQNPATHTHDHPESYSTFLASRPPSLELDALALILSLARRCPALRFHIVHLSAADALPLIRAARAGTDGGAPVQNLTVETCFHYLTLSSEAIPDNATSYKCCPPIRSEANRRLLRAAVADGTIDYVVSDHSPCTPELKKGDFMSAWGGVSGLGFGLPLLWTEFGADIPLPRIVHWLSSAQAGQVGLAGRKGSIVPGADADFAVFDPAASVEITRDDLLFRNKQSAYIGKTLKGRVEKTYLRGEVVWDASDATGSLAAPTKGQLL</sequence>
<evidence type="ECO:0000256" key="8">
    <source>
        <dbReference type="ARBA" id="ARBA00022833"/>
    </source>
</evidence>
<evidence type="ECO:0000256" key="6">
    <source>
        <dbReference type="ARBA" id="ARBA00022723"/>
    </source>
</evidence>
<comment type="pathway">
    <text evidence="2">Nitrogen metabolism; (S)-allantoin degradation; allantoate from (S)-allantoin: step 1/1.</text>
</comment>
<keyword evidence="8" id="KW-0862">Zinc</keyword>
<comment type="subunit">
    <text evidence="4">Homotetramer.</text>
</comment>
<proteinExistence type="inferred from homology"/>
<evidence type="ECO:0000256" key="3">
    <source>
        <dbReference type="ARBA" id="ARBA00010368"/>
    </source>
</evidence>
<dbReference type="GO" id="GO:0006145">
    <property type="term" value="P:purine nucleobase catabolic process"/>
    <property type="evidence" value="ECO:0007669"/>
    <property type="project" value="TreeGrafter"/>
</dbReference>
<comment type="similarity">
    <text evidence="3">Belongs to the metallo-dependent hydrolases superfamily. Allantoinase family.</text>
</comment>
<keyword evidence="6" id="KW-0479">Metal-binding</keyword>
<evidence type="ECO:0000256" key="1">
    <source>
        <dbReference type="ARBA" id="ARBA00001947"/>
    </source>
</evidence>
<dbReference type="GO" id="GO:0004038">
    <property type="term" value="F:allantoinase activity"/>
    <property type="evidence" value="ECO:0007669"/>
    <property type="project" value="UniProtKB-EC"/>
</dbReference>